<name>A0ABT3NN77_9GAMM</name>
<sequence length="126" mass="13835">MKNIYLETLASVVCSSEIKADKGVPITLCVKGMLITGDLISKAAFIDDEGNIGLKALRDRMIQVAEEHNLNETEEVTPDYEFEPTLYLKNAKYFSGGNQIPTNGGALITVDLNSVDAFSMGRFEQQ</sequence>
<reference evidence="1 2" key="1">
    <citation type="submission" date="2022-11" db="EMBL/GenBank/DDBJ databases">
        <title>Acinetobacter entericus sp. nov., isolated from the gut of the plastic-eating larvae of the Coleoptera insect Zophobas atratus.</title>
        <authorList>
            <person name="Dong X."/>
            <person name="Yang Y."/>
        </authorList>
    </citation>
    <scope>NUCLEOTIDE SEQUENCE [LARGE SCALE GENOMIC DNA]</scope>
    <source>
        <strain evidence="1 2">BIT-DXN8</strain>
    </source>
</reference>
<evidence type="ECO:0000313" key="2">
    <source>
        <dbReference type="Proteomes" id="UP001209682"/>
    </source>
</evidence>
<evidence type="ECO:0000313" key="1">
    <source>
        <dbReference type="EMBL" id="MCW8041016.1"/>
    </source>
</evidence>
<dbReference type="RefSeq" id="WP_265466099.1">
    <property type="nucleotide sequence ID" value="NZ_JAPEQW010000043.1"/>
</dbReference>
<dbReference type="EMBL" id="JAPEQW010000043">
    <property type="protein sequence ID" value="MCW8041016.1"/>
    <property type="molecule type" value="Genomic_DNA"/>
</dbReference>
<protein>
    <submittedName>
        <fullName evidence="1">Uncharacterized protein</fullName>
    </submittedName>
</protein>
<gene>
    <name evidence="1" type="ORF">OKC24_17970</name>
</gene>
<comment type="caution">
    <text evidence="1">The sequence shown here is derived from an EMBL/GenBank/DDBJ whole genome shotgun (WGS) entry which is preliminary data.</text>
</comment>
<dbReference type="Proteomes" id="UP001209682">
    <property type="component" value="Unassembled WGS sequence"/>
</dbReference>
<proteinExistence type="predicted"/>
<accession>A0ABT3NN77</accession>
<keyword evidence="2" id="KW-1185">Reference proteome</keyword>
<organism evidence="1 2">
    <name type="scientific">Acinetobacter entericus</name>
    <dbReference type="NCBI Taxonomy" id="2989714"/>
    <lineage>
        <taxon>Bacteria</taxon>
        <taxon>Pseudomonadati</taxon>
        <taxon>Pseudomonadota</taxon>
        <taxon>Gammaproteobacteria</taxon>
        <taxon>Moraxellales</taxon>
        <taxon>Moraxellaceae</taxon>
        <taxon>Acinetobacter</taxon>
    </lineage>
</organism>